<evidence type="ECO:0000256" key="3">
    <source>
        <dbReference type="ARBA" id="ARBA00049933"/>
    </source>
</evidence>
<comment type="cofactor">
    <cofactor evidence="3">
        <name>AMP</name>
        <dbReference type="ChEBI" id="CHEBI:456215"/>
    </cofactor>
</comment>
<comment type="similarity">
    <text evidence="1">Belongs to the ETF beta-subunit/FixA family.</text>
</comment>
<evidence type="ECO:0000259" key="4">
    <source>
        <dbReference type="SMART" id="SM00893"/>
    </source>
</evidence>
<dbReference type="PIRSF" id="PIRSF000090">
    <property type="entry name" value="Beta-ETF"/>
    <property type="match status" value="1"/>
</dbReference>
<evidence type="ECO:0000256" key="1">
    <source>
        <dbReference type="ARBA" id="ARBA00007557"/>
    </source>
</evidence>
<dbReference type="RefSeq" id="WP_273378980.1">
    <property type="nucleotide sequence ID" value="NZ_PIUK01000054.1"/>
</dbReference>
<dbReference type="Pfam" id="PF01012">
    <property type="entry name" value="ETF"/>
    <property type="match status" value="1"/>
</dbReference>
<name>A0A953I8N3_SYMTR</name>
<reference evidence="5" key="1">
    <citation type="submission" date="2017-11" db="EMBL/GenBank/DDBJ databases">
        <title>Three new genomes from thermophilic consortium.</title>
        <authorList>
            <person name="Quaggio R."/>
            <person name="Amgarten D."/>
            <person name="Setubal J.C."/>
        </authorList>
    </citation>
    <scope>NUCLEOTIDE SEQUENCE</scope>
    <source>
        <strain evidence="5">ZCTH01-B2</strain>
    </source>
</reference>
<dbReference type="Proteomes" id="UP000732377">
    <property type="component" value="Unassembled WGS sequence"/>
</dbReference>
<dbReference type="SUPFAM" id="SSF52402">
    <property type="entry name" value="Adenine nucleotide alpha hydrolases-like"/>
    <property type="match status" value="1"/>
</dbReference>
<protein>
    <recommendedName>
        <fullName evidence="2">Electron transfer flavoprotein small subunit</fullName>
    </recommendedName>
</protein>
<dbReference type="EMBL" id="PIUK01000054">
    <property type="protein sequence ID" value="MBY6276044.1"/>
    <property type="molecule type" value="Genomic_DNA"/>
</dbReference>
<dbReference type="InterPro" id="IPR014730">
    <property type="entry name" value="ETF_a/b_N"/>
</dbReference>
<dbReference type="InterPro" id="IPR033948">
    <property type="entry name" value="ETF_beta_N"/>
</dbReference>
<dbReference type="InterPro" id="IPR000049">
    <property type="entry name" value="ET-Flavoprotein_bsu_CS"/>
</dbReference>
<gene>
    <name evidence="5" type="ORF">CWE10_07440</name>
</gene>
<dbReference type="GO" id="GO:0009055">
    <property type="term" value="F:electron transfer activity"/>
    <property type="evidence" value="ECO:0007669"/>
    <property type="project" value="InterPro"/>
</dbReference>
<evidence type="ECO:0000313" key="6">
    <source>
        <dbReference type="Proteomes" id="UP000732377"/>
    </source>
</evidence>
<evidence type="ECO:0000313" key="5">
    <source>
        <dbReference type="EMBL" id="MBY6276044.1"/>
    </source>
</evidence>
<dbReference type="PANTHER" id="PTHR21294">
    <property type="entry name" value="ELECTRON TRANSFER FLAVOPROTEIN BETA-SUBUNIT"/>
    <property type="match status" value="1"/>
</dbReference>
<feature type="domain" description="Electron transfer flavoprotein alpha/beta-subunit N-terminal" evidence="4">
    <location>
        <begin position="22"/>
        <end position="208"/>
    </location>
</feature>
<dbReference type="AlphaFoldDB" id="A0A953I8N3"/>
<comment type="caution">
    <text evidence="5">The sequence shown here is derived from an EMBL/GenBank/DDBJ whole genome shotgun (WGS) entry which is preliminary data.</text>
</comment>
<sequence>MKALVCYKWVKDEADIVVDPVNKTLKTDKAKYKISDYDRNALELGAQLNEKNNVEVISITVGQEVKSSTMDVLARGSQKAYYVEAPEVDSSITAKIIAEAVKKIGDIDLIICGEGSADQYSQQVGPRLAALLGYQLVTYASAVEINGNEITIERKLEDGIEVIKVQGPTVITVLSEINVPRIPGMKQILSAKKKPSQELSLDDLGFTPDKLESGMKVINIGPSIMERKQIRLNSGDVTIKDAATELVQLLKANKII</sequence>
<evidence type="ECO:0000256" key="2">
    <source>
        <dbReference type="ARBA" id="ARBA00042002"/>
    </source>
</evidence>
<dbReference type="InterPro" id="IPR012255">
    <property type="entry name" value="ETF_b"/>
</dbReference>
<dbReference type="Gene3D" id="3.40.50.620">
    <property type="entry name" value="HUPs"/>
    <property type="match status" value="1"/>
</dbReference>
<dbReference type="SMART" id="SM00893">
    <property type="entry name" value="ETF"/>
    <property type="match status" value="1"/>
</dbReference>
<dbReference type="PROSITE" id="PS01065">
    <property type="entry name" value="ETF_BETA"/>
    <property type="match status" value="1"/>
</dbReference>
<dbReference type="PANTHER" id="PTHR21294:SF17">
    <property type="entry name" value="PROTEIN FIXA"/>
    <property type="match status" value="1"/>
</dbReference>
<proteinExistence type="inferred from homology"/>
<accession>A0A953I8N3</accession>
<dbReference type="InterPro" id="IPR014729">
    <property type="entry name" value="Rossmann-like_a/b/a_fold"/>
</dbReference>
<dbReference type="CDD" id="cd01714">
    <property type="entry name" value="ETF_beta"/>
    <property type="match status" value="1"/>
</dbReference>
<organism evidence="5 6">
    <name type="scientific">Symbiobacterium thermophilum</name>
    <dbReference type="NCBI Taxonomy" id="2734"/>
    <lineage>
        <taxon>Bacteria</taxon>
        <taxon>Bacillati</taxon>
        <taxon>Bacillota</taxon>
        <taxon>Clostridia</taxon>
        <taxon>Eubacteriales</taxon>
        <taxon>Symbiobacteriaceae</taxon>
        <taxon>Symbiobacterium</taxon>
    </lineage>
</organism>